<dbReference type="EMBL" id="PJQL01003853">
    <property type="protein sequence ID" value="RCH80548.1"/>
    <property type="molecule type" value="Genomic_DNA"/>
</dbReference>
<proteinExistence type="predicted"/>
<accession>A0A367IS93</accession>
<evidence type="ECO:0000313" key="2">
    <source>
        <dbReference type="Proteomes" id="UP000252139"/>
    </source>
</evidence>
<comment type="caution">
    <text evidence="1">The sequence shown here is derived from an EMBL/GenBank/DDBJ whole genome shotgun (WGS) entry which is preliminary data.</text>
</comment>
<evidence type="ECO:0000313" key="1">
    <source>
        <dbReference type="EMBL" id="RCH80548.1"/>
    </source>
</evidence>
<keyword evidence="2" id="KW-1185">Reference proteome</keyword>
<protein>
    <submittedName>
        <fullName evidence="1">Uncharacterized protein</fullName>
    </submittedName>
</protein>
<name>A0A367IS93_RHIAZ</name>
<reference evidence="1 2" key="1">
    <citation type="journal article" date="2018" name="G3 (Bethesda)">
        <title>Phylogenetic and Phylogenomic Definition of Rhizopus Species.</title>
        <authorList>
            <person name="Gryganskyi A.P."/>
            <person name="Golan J."/>
            <person name="Dolatabadi S."/>
            <person name="Mondo S."/>
            <person name="Robb S."/>
            <person name="Idnurm A."/>
            <person name="Muszewska A."/>
            <person name="Steczkiewicz K."/>
            <person name="Masonjones S."/>
            <person name="Liao H.L."/>
            <person name="Gajdeczka M.T."/>
            <person name="Anike F."/>
            <person name="Vuek A."/>
            <person name="Anishchenko I.M."/>
            <person name="Voigt K."/>
            <person name="de Hoog G.S."/>
            <person name="Smith M.E."/>
            <person name="Heitman J."/>
            <person name="Vilgalys R."/>
            <person name="Stajich J.E."/>
        </authorList>
    </citation>
    <scope>NUCLEOTIDE SEQUENCE [LARGE SCALE GENOMIC DNA]</scope>
    <source>
        <strain evidence="1 2">CBS 357.93</strain>
    </source>
</reference>
<gene>
    <name evidence="1" type="ORF">CU097_002264</name>
</gene>
<feature type="non-terminal residue" evidence="1">
    <location>
        <position position="57"/>
    </location>
</feature>
<feature type="non-terminal residue" evidence="1">
    <location>
        <position position="1"/>
    </location>
</feature>
<dbReference type="AlphaFoldDB" id="A0A367IS93"/>
<sequence length="57" mass="6474">TAFERANNDEMNLDPHIYWGSRHLLINSDTTIAQDPNIIITQKFDTATRDSDAAIQN</sequence>
<organism evidence="1 2">
    <name type="scientific">Rhizopus azygosporus</name>
    <name type="common">Rhizopus microsporus var. azygosporus</name>
    <dbReference type="NCBI Taxonomy" id="86630"/>
    <lineage>
        <taxon>Eukaryota</taxon>
        <taxon>Fungi</taxon>
        <taxon>Fungi incertae sedis</taxon>
        <taxon>Mucoromycota</taxon>
        <taxon>Mucoromycotina</taxon>
        <taxon>Mucoromycetes</taxon>
        <taxon>Mucorales</taxon>
        <taxon>Mucorineae</taxon>
        <taxon>Rhizopodaceae</taxon>
        <taxon>Rhizopus</taxon>
    </lineage>
</organism>
<dbReference type="Proteomes" id="UP000252139">
    <property type="component" value="Unassembled WGS sequence"/>
</dbReference>